<reference evidence="1 2" key="1">
    <citation type="submission" date="2017-03" db="EMBL/GenBank/DDBJ databases">
        <title>Genome Survey of Euroglyphus maynei.</title>
        <authorList>
            <person name="Arlian L.G."/>
            <person name="Morgan M.S."/>
            <person name="Rider S.D."/>
        </authorList>
    </citation>
    <scope>NUCLEOTIDE SEQUENCE [LARGE SCALE GENOMIC DNA]</scope>
    <source>
        <strain evidence="1">Arlian Lab</strain>
        <tissue evidence="1">Whole body</tissue>
    </source>
</reference>
<gene>
    <name evidence="1" type="ORF">BLA29_008335</name>
</gene>
<dbReference type="OrthoDB" id="10035882at2759"/>
<name>A0A1Y3B1N0_EURMA</name>
<comment type="caution">
    <text evidence="1">The sequence shown here is derived from an EMBL/GenBank/DDBJ whole genome shotgun (WGS) entry which is preliminary data.</text>
</comment>
<keyword evidence="2" id="KW-1185">Reference proteome</keyword>
<dbReference type="AlphaFoldDB" id="A0A1Y3B1N0"/>
<sequence length="68" mass="7842">LTTDDLQASEVSSSKPNILYHTPYLNSVLLDTLHCFVFTLNVDGYVEYISENVCFYSIDSFSMKIIYY</sequence>
<evidence type="ECO:0008006" key="3">
    <source>
        <dbReference type="Google" id="ProtNLM"/>
    </source>
</evidence>
<feature type="non-terminal residue" evidence="1">
    <location>
        <position position="1"/>
    </location>
</feature>
<evidence type="ECO:0000313" key="1">
    <source>
        <dbReference type="EMBL" id="OTF74710.1"/>
    </source>
</evidence>
<dbReference type="EMBL" id="MUJZ01045709">
    <property type="protein sequence ID" value="OTF74710.1"/>
    <property type="molecule type" value="Genomic_DNA"/>
</dbReference>
<evidence type="ECO:0000313" key="2">
    <source>
        <dbReference type="Proteomes" id="UP000194236"/>
    </source>
</evidence>
<organism evidence="1 2">
    <name type="scientific">Euroglyphus maynei</name>
    <name type="common">Mayne's house dust mite</name>
    <dbReference type="NCBI Taxonomy" id="6958"/>
    <lineage>
        <taxon>Eukaryota</taxon>
        <taxon>Metazoa</taxon>
        <taxon>Ecdysozoa</taxon>
        <taxon>Arthropoda</taxon>
        <taxon>Chelicerata</taxon>
        <taxon>Arachnida</taxon>
        <taxon>Acari</taxon>
        <taxon>Acariformes</taxon>
        <taxon>Sarcoptiformes</taxon>
        <taxon>Astigmata</taxon>
        <taxon>Psoroptidia</taxon>
        <taxon>Analgoidea</taxon>
        <taxon>Pyroglyphidae</taxon>
        <taxon>Pyroglyphinae</taxon>
        <taxon>Euroglyphus</taxon>
    </lineage>
</organism>
<proteinExistence type="predicted"/>
<accession>A0A1Y3B1N0</accession>
<dbReference type="Proteomes" id="UP000194236">
    <property type="component" value="Unassembled WGS sequence"/>
</dbReference>
<protein>
    <recommendedName>
        <fullName evidence="3">PAS domain-containing protein</fullName>
    </recommendedName>
</protein>